<evidence type="ECO:0000313" key="3">
    <source>
        <dbReference type="EMBL" id="EQD66571.1"/>
    </source>
</evidence>
<protein>
    <submittedName>
        <fullName evidence="3">Transposase, IS4 family protein</fullName>
    </submittedName>
</protein>
<sequence length="349" mass="38625">RHLDVLKDLFLQVLRLCGQAGLIKLGRIALDGTKLRANASRRKAMSYDHITPRIEQLEKEVAEILAEAEAIDEAEDKTFGVNNRGDEVPAELARRESRLSKLRAAKEAIEADAKQKAKERAKKLSKKGKDTSEIEEAAIEAEETAVADPKAQRNFTDPESRMMKTNDGYHYAYNGQAVVDEKSQVIIAAEITQAASDVNQLIPMIASTKENLKSIGIDDTARVLLVDAGYCSKENLEEIAKAGINALIATGRLKHNERVPDAPRGRIPKNATDKERMARRLRTKSGRKDYARRKAIVEPVFGQMKVRQQAGHLRLRGVAGATGEWTLHAICHNLRKLANSRQNGVIALA</sequence>
<dbReference type="GO" id="GO:0003677">
    <property type="term" value="F:DNA binding"/>
    <property type="evidence" value="ECO:0007669"/>
    <property type="project" value="InterPro"/>
</dbReference>
<comment type="caution">
    <text evidence="3">The sequence shown here is derived from an EMBL/GenBank/DDBJ whole genome shotgun (WGS) entry which is preliminary data.</text>
</comment>
<proteinExistence type="predicted"/>
<dbReference type="GO" id="GO:0004803">
    <property type="term" value="F:transposase activity"/>
    <property type="evidence" value="ECO:0007669"/>
    <property type="project" value="InterPro"/>
</dbReference>
<feature type="region of interest" description="Disordered" evidence="1">
    <location>
        <begin position="143"/>
        <end position="162"/>
    </location>
</feature>
<gene>
    <name evidence="3" type="ORF">B1A_08080</name>
</gene>
<dbReference type="PANTHER" id="PTHR33408:SF2">
    <property type="entry name" value="TRANSPOSASE DDE DOMAIN-CONTAINING PROTEIN"/>
    <property type="match status" value="1"/>
</dbReference>
<dbReference type="InterPro" id="IPR002559">
    <property type="entry name" value="Transposase_11"/>
</dbReference>
<feature type="non-terminal residue" evidence="3">
    <location>
        <position position="1"/>
    </location>
</feature>
<name>T1B154_9ZZZZ</name>
<accession>T1B154</accession>
<reference evidence="3" key="1">
    <citation type="submission" date="2013-08" db="EMBL/GenBank/DDBJ databases">
        <authorList>
            <person name="Mendez C."/>
            <person name="Richter M."/>
            <person name="Ferrer M."/>
            <person name="Sanchez J."/>
        </authorList>
    </citation>
    <scope>NUCLEOTIDE SEQUENCE</scope>
</reference>
<feature type="domain" description="Transposase IS4-like" evidence="2">
    <location>
        <begin position="159"/>
        <end position="334"/>
    </location>
</feature>
<dbReference type="Pfam" id="PF01609">
    <property type="entry name" value="DDE_Tnp_1"/>
    <property type="match status" value="1"/>
</dbReference>
<dbReference type="PANTHER" id="PTHR33408">
    <property type="entry name" value="TRANSPOSASE"/>
    <property type="match status" value="1"/>
</dbReference>
<dbReference type="AlphaFoldDB" id="T1B154"/>
<reference evidence="3" key="2">
    <citation type="journal article" date="2014" name="ISME J.">
        <title>Microbial stratification in low pH oxic and suboxic macroscopic growths along an acid mine drainage.</title>
        <authorList>
            <person name="Mendez-Garcia C."/>
            <person name="Mesa V."/>
            <person name="Sprenger R.R."/>
            <person name="Richter M."/>
            <person name="Diez M.S."/>
            <person name="Solano J."/>
            <person name="Bargiela R."/>
            <person name="Golyshina O.V."/>
            <person name="Manteca A."/>
            <person name="Ramos J.L."/>
            <person name="Gallego J.R."/>
            <person name="Llorente I."/>
            <person name="Martins Dos Santos V.A."/>
            <person name="Jensen O.N."/>
            <person name="Pelaez A.I."/>
            <person name="Sanchez J."/>
            <person name="Ferrer M."/>
        </authorList>
    </citation>
    <scope>NUCLEOTIDE SEQUENCE</scope>
</reference>
<feature type="region of interest" description="Disordered" evidence="1">
    <location>
        <begin position="110"/>
        <end position="129"/>
    </location>
</feature>
<dbReference type="GO" id="GO:0006313">
    <property type="term" value="P:DNA transposition"/>
    <property type="evidence" value="ECO:0007669"/>
    <property type="project" value="InterPro"/>
</dbReference>
<dbReference type="EMBL" id="AUZX01005788">
    <property type="protein sequence ID" value="EQD66571.1"/>
    <property type="molecule type" value="Genomic_DNA"/>
</dbReference>
<evidence type="ECO:0000259" key="2">
    <source>
        <dbReference type="Pfam" id="PF01609"/>
    </source>
</evidence>
<evidence type="ECO:0000256" key="1">
    <source>
        <dbReference type="SAM" id="MobiDB-lite"/>
    </source>
</evidence>
<organism evidence="3">
    <name type="scientific">mine drainage metagenome</name>
    <dbReference type="NCBI Taxonomy" id="410659"/>
    <lineage>
        <taxon>unclassified sequences</taxon>
        <taxon>metagenomes</taxon>
        <taxon>ecological metagenomes</taxon>
    </lineage>
</organism>